<dbReference type="Proteomes" id="UP000243081">
    <property type="component" value="Unassembled WGS sequence"/>
</dbReference>
<dbReference type="PANTHER" id="PTHR23502">
    <property type="entry name" value="MAJOR FACILITATOR SUPERFAMILY"/>
    <property type="match status" value="1"/>
</dbReference>
<evidence type="ECO:0000313" key="9">
    <source>
        <dbReference type="Proteomes" id="UP000243081"/>
    </source>
</evidence>
<organism evidence="8 9">
    <name type="scientific">Cordyceps confragosa</name>
    <name type="common">Lecanicillium lecanii</name>
    <dbReference type="NCBI Taxonomy" id="2714763"/>
    <lineage>
        <taxon>Eukaryota</taxon>
        <taxon>Fungi</taxon>
        <taxon>Dikarya</taxon>
        <taxon>Ascomycota</taxon>
        <taxon>Pezizomycotina</taxon>
        <taxon>Sordariomycetes</taxon>
        <taxon>Hypocreomycetidae</taxon>
        <taxon>Hypocreales</taxon>
        <taxon>Cordycipitaceae</taxon>
        <taxon>Akanthomyces</taxon>
    </lineage>
</organism>
<feature type="compositionally biased region" description="Basic and acidic residues" evidence="5">
    <location>
        <begin position="1"/>
        <end position="12"/>
    </location>
</feature>
<dbReference type="Pfam" id="PF07690">
    <property type="entry name" value="MFS_1"/>
    <property type="match status" value="1"/>
</dbReference>
<dbReference type="GO" id="GO:0022857">
    <property type="term" value="F:transmembrane transporter activity"/>
    <property type="evidence" value="ECO:0007669"/>
    <property type="project" value="InterPro"/>
</dbReference>
<keyword evidence="9" id="KW-1185">Reference proteome</keyword>
<dbReference type="InterPro" id="IPR011701">
    <property type="entry name" value="MFS"/>
</dbReference>
<dbReference type="AlphaFoldDB" id="A0A179IA65"/>
<evidence type="ECO:0000256" key="4">
    <source>
        <dbReference type="ARBA" id="ARBA00023136"/>
    </source>
</evidence>
<feature type="compositionally biased region" description="Basic and acidic residues" evidence="5">
    <location>
        <begin position="50"/>
        <end position="59"/>
    </location>
</feature>
<feature type="transmembrane region" description="Helical" evidence="6">
    <location>
        <begin position="402"/>
        <end position="421"/>
    </location>
</feature>
<comment type="caution">
    <text evidence="8">The sequence shown here is derived from an EMBL/GenBank/DDBJ whole genome shotgun (WGS) entry which is preliminary data.</text>
</comment>
<protein>
    <recommendedName>
        <fullName evidence="7">Major facilitator superfamily (MFS) profile domain-containing protein</fullName>
    </recommendedName>
</protein>
<keyword evidence="2 6" id="KW-0812">Transmembrane</keyword>
<comment type="subcellular location">
    <subcellularLocation>
        <location evidence="1">Membrane</location>
        <topology evidence="1">Multi-pass membrane protein</topology>
    </subcellularLocation>
</comment>
<evidence type="ECO:0000256" key="3">
    <source>
        <dbReference type="ARBA" id="ARBA00022989"/>
    </source>
</evidence>
<feature type="domain" description="Major facilitator superfamily (MFS) profile" evidence="7">
    <location>
        <begin position="96"/>
        <end position="511"/>
    </location>
</feature>
<feature type="region of interest" description="Disordered" evidence="5">
    <location>
        <begin position="1"/>
        <end position="63"/>
    </location>
</feature>
<evidence type="ECO:0000256" key="1">
    <source>
        <dbReference type="ARBA" id="ARBA00004141"/>
    </source>
</evidence>
<keyword evidence="4 6" id="KW-0472">Membrane</keyword>
<evidence type="ECO:0000256" key="6">
    <source>
        <dbReference type="SAM" id="Phobius"/>
    </source>
</evidence>
<proteinExistence type="predicted"/>
<dbReference type="InterPro" id="IPR020846">
    <property type="entry name" value="MFS_dom"/>
</dbReference>
<sequence length="511" mass="56077">MAPPPHDPEKGHAAPPSSSSSQSDTDGSSPKFAAVKHTTTAGARSVRSRASVETERIDNDDLASSVASRAPEFEVIFDEGDPENPKNWPLWYRGWTVFVASIGTWGTTLYSSSYTASTPGLVAEFGASTTIVTLGLTTYLLGLAVGSLIVAPLSELYGRRNVYLVCIACWALLIVPSGVAHSLTTIIVVRFFDALFGSVMVGNAPGTVVDISHPDYLARTMSLFSLAPMNGPVTGPIIGGFVFQYLGWRWANWVILILGGVTFFMMLTVKETYAPAILRKKAARLRKENDDPRYWCQYDYKLSTFHLLKVNLSRPFILAATEPILWFMNVWISIVYAVLYLCFVAYPVVFSRHRGWSSGTTGLSFIGIGMGTLTSLCGEPIFRRIINRQPRDPETGKVLPEAQAIVMAAGSIAASIGQMGFSWTCLPTSIHWAVPIAFGIPFGFGNTIVFIYGSNYIAAAIRAKSRLIRQLREDQARMDAKRAKGAAKMEARRQRERKAVEQTMVDEKRSS</sequence>
<evidence type="ECO:0000259" key="7">
    <source>
        <dbReference type="PROSITE" id="PS50850"/>
    </source>
</evidence>
<accession>A0A179IA65</accession>
<evidence type="ECO:0000256" key="2">
    <source>
        <dbReference type="ARBA" id="ARBA00022692"/>
    </source>
</evidence>
<dbReference type="PROSITE" id="PS50850">
    <property type="entry name" value="MFS"/>
    <property type="match status" value="1"/>
</dbReference>
<feature type="transmembrane region" description="Helical" evidence="6">
    <location>
        <begin position="130"/>
        <end position="150"/>
    </location>
</feature>
<dbReference type="InterPro" id="IPR036259">
    <property type="entry name" value="MFS_trans_sf"/>
</dbReference>
<feature type="transmembrane region" description="Helical" evidence="6">
    <location>
        <begin position="250"/>
        <end position="269"/>
    </location>
</feature>
<feature type="compositionally biased region" description="Low complexity" evidence="5">
    <location>
        <begin position="17"/>
        <end position="29"/>
    </location>
</feature>
<dbReference type="SUPFAM" id="SSF103473">
    <property type="entry name" value="MFS general substrate transporter"/>
    <property type="match status" value="1"/>
</dbReference>
<dbReference type="GO" id="GO:0005886">
    <property type="term" value="C:plasma membrane"/>
    <property type="evidence" value="ECO:0007669"/>
    <property type="project" value="TreeGrafter"/>
</dbReference>
<evidence type="ECO:0000256" key="5">
    <source>
        <dbReference type="SAM" id="MobiDB-lite"/>
    </source>
</evidence>
<feature type="transmembrane region" description="Helical" evidence="6">
    <location>
        <begin position="162"/>
        <end position="192"/>
    </location>
</feature>
<feature type="transmembrane region" description="Helical" evidence="6">
    <location>
        <begin position="90"/>
        <end position="110"/>
    </location>
</feature>
<evidence type="ECO:0000313" key="8">
    <source>
        <dbReference type="EMBL" id="OAQ99182.1"/>
    </source>
</evidence>
<gene>
    <name evidence="8" type="ORF">LLEC1_07364</name>
</gene>
<dbReference type="Gene3D" id="1.20.1250.20">
    <property type="entry name" value="MFS general substrate transporter like domains"/>
    <property type="match status" value="1"/>
</dbReference>
<feature type="transmembrane region" description="Helical" evidence="6">
    <location>
        <begin position="324"/>
        <end position="349"/>
    </location>
</feature>
<reference evidence="8 9" key="1">
    <citation type="submission" date="2016-03" db="EMBL/GenBank/DDBJ databases">
        <title>Fine-scale spatial genetic structure of a fungal parasite of coffee scale insects.</title>
        <authorList>
            <person name="Jackson D."/>
            <person name="Zemenick K.A."/>
            <person name="Malloure B."/>
            <person name="Quandt C.A."/>
            <person name="James T.Y."/>
        </authorList>
    </citation>
    <scope>NUCLEOTIDE SEQUENCE [LARGE SCALE GENOMIC DNA]</scope>
    <source>
        <strain evidence="8 9">UM487</strain>
    </source>
</reference>
<dbReference type="OMA" id="TEPIVWF"/>
<dbReference type="PANTHER" id="PTHR23502:SF12">
    <property type="entry name" value="MULTIDRUG TRANSPORTER, PUTATIVE (AFU_ORTHOLOGUE AFUA_1G06440)-RELATED"/>
    <property type="match status" value="1"/>
</dbReference>
<dbReference type="EMBL" id="LUKN01002376">
    <property type="protein sequence ID" value="OAQ99182.1"/>
    <property type="molecule type" value="Genomic_DNA"/>
</dbReference>
<feature type="transmembrane region" description="Helical" evidence="6">
    <location>
        <begin position="433"/>
        <end position="459"/>
    </location>
</feature>
<dbReference type="OrthoDB" id="3365399at2759"/>
<feature type="region of interest" description="Disordered" evidence="5">
    <location>
        <begin position="479"/>
        <end position="511"/>
    </location>
</feature>
<name>A0A179IA65_CORDF</name>
<keyword evidence="3 6" id="KW-1133">Transmembrane helix</keyword>